<protein>
    <submittedName>
        <fullName evidence="2">Uncharacterized protein</fullName>
    </submittedName>
</protein>
<evidence type="ECO:0000313" key="3">
    <source>
        <dbReference type="Proteomes" id="UP000594263"/>
    </source>
</evidence>
<proteinExistence type="predicted"/>
<dbReference type="Proteomes" id="UP000594263">
    <property type="component" value="Unplaced"/>
</dbReference>
<dbReference type="Gramene" id="Kaladp0010s0020.1.v1.1">
    <property type="protein sequence ID" value="Kaladp0010s0020.1.v1.1.CDS.1"/>
    <property type="gene ID" value="Kaladp0010s0020.v1.1"/>
</dbReference>
<reference evidence="2" key="1">
    <citation type="submission" date="2021-01" db="UniProtKB">
        <authorList>
            <consortium name="EnsemblPlants"/>
        </authorList>
    </citation>
    <scope>IDENTIFICATION</scope>
</reference>
<feature type="signal peptide" evidence="1">
    <location>
        <begin position="1"/>
        <end position="28"/>
    </location>
</feature>
<dbReference type="PANTHER" id="PTHR36896">
    <property type="entry name" value="OS01G0729500 PROTEIN"/>
    <property type="match status" value="1"/>
</dbReference>
<feature type="chain" id="PRO_5029448717" evidence="1">
    <location>
        <begin position="29"/>
        <end position="98"/>
    </location>
</feature>
<name>A0A7N0RGL0_KALFE</name>
<organism evidence="2 3">
    <name type="scientific">Kalanchoe fedtschenkoi</name>
    <name type="common">Lavender scallops</name>
    <name type="synonym">South American air plant</name>
    <dbReference type="NCBI Taxonomy" id="63787"/>
    <lineage>
        <taxon>Eukaryota</taxon>
        <taxon>Viridiplantae</taxon>
        <taxon>Streptophyta</taxon>
        <taxon>Embryophyta</taxon>
        <taxon>Tracheophyta</taxon>
        <taxon>Spermatophyta</taxon>
        <taxon>Magnoliopsida</taxon>
        <taxon>eudicotyledons</taxon>
        <taxon>Gunneridae</taxon>
        <taxon>Pentapetalae</taxon>
        <taxon>Saxifragales</taxon>
        <taxon>Crassulaceae</taxon>
        <taxon>Kalanchoe</taxon>
    </lineage>
</organism>
<dbReference type="PANTHER" id="PTHR36896:SF2">
    <property type="entry name" value="OS01G0729500 PROTEIN"/>
    <property type="match status" value="1"/>
</dbReference>
<evidence type="ECO:0000256" key="1">
    <source>
        <dbReference type="SAM" id="SignalP"/>
    </source>
</evidence>
<keyword evidence="3" id="KW-1185">Reference proteome</keyword>
<evidence type="ECO:0000313" key="2">
    <source>
        <dbReference type="EnsemblPlants" id="Kaladp0010s0020.1.v1.1.CDS.1"/>
    </source>
</evidence>
<accession>A0A7N0RGL0</accession>
<dbReference type="AlphaFoldDB" id="A0A7N0RGL0"/>
<sequence>MVGIRVSASVHVLGILVLLLSTTSASSAAATGGVSGSDRSLLQRRSRDKEVNCGESVARSECVKNGIRCRWCRSEALDDMCFSKLEAWRLPKQVFTCE</sequence>
<dbReference type="OMA" id="PNCGEMV"/>
<dbReference type="EnsemblPlants" id="Kaladp0010s0020.1.v1.1">
    <property type="protein sequence ID" value="Kaladp0010s0020.1.v1.1.CDS.1"/>
    <property type="gene ID" value="Kaladp0010s0020.v1.1"/>
</dbReference>
<keyword evidence="1" id="KW-0732">Signal</keyword>